<keyword evidence="1" id="KW-0472">Membrane</keyword>
<name>A0A843YT16_9BURK</name>
<keyword evidence="1" id="KW-1133">Transmembrane helix</keyword>
<dbReference type="AlphaFoldDB" id="A0A843YT16"/>
<keyword evidence="1" id="KW-0812">Transmembrane</keyword>
<accession>A0A843YT16</accession>
<proteinExistence type="predicted"/>
<evidence type="ECO:0000313" key="2">
    <source>
        <dbReference type="EMBL" id="MQQ99815.1"/>
    </source>
</evidence>
<keyword evidence="3" id="KW-1185">Reference proteome</keyword>
<organism evidence="2 3">
    <name type="scientific">Glaciimonas soli</name>
    <dbReference type="NCBI Taxonomy" id="2590999"/>
    <lineage>
        <taxon>Bacteria</taxon>
        <taxon>Pseudomonadati</taxon>
        <taxon>Pseudomonadota</taxon>
        <taxon>Betaproteobacteria</taxon>
        <taxon>Burkholderiales</taxon>
        <taxon>Oxalobacteraceae</taxon>
        <taxon>Glaciimonas</taxon>
    </lineage>
</organism>
<evidence type="ECO:0000313" key="3">
    <source>
        <dbReference type="Proteomes" id="UP000451565"/>
    </source>
</evidence>
<dbReference type="Proteomes" id="UP000451565">
    <property type="component" value="Unassembled WGS sequence"/>
</dbReference>
<reference evidence="2 3" key="1">
    <citation type="submission" date="2019-10" db="EMBL/GenBank/DDBJ databases">
        <title>Glaciimonas soli sp. nov., a psychrophilic bacterium isolated from the forest soil of a high elevation mountain in Taiwan.</title>
        <authorList>
            <person name="Wang L.-T."/>
            <person name="Shieh W.Y."/>
        </authorList>
    </citation>
    <scope>NUCLEOTIDE SEQUENCE [LARGE SCALE GENOMIC DNA]</scope>
    <source>
        <strain evidence="2 3">GS1</strain>
    </source>
</reference>
<evidence type="ECO:0000256" key="1">
    <source>
        <dbReference type="SAM" id="Phobius"/>
    </source>
</evidence>
<sequence length="82" mass="9039">MKQQFHHSRWTRFAEIFFGGVAKATMVVVAVAVVILALLSGDLSGIGAPTSRKDFYIFLLIVLLMLLVAGLVAYFHLPSFKV</sequence>
<comment type="caution">
    <text evidence="2">The sequence shown here is derived from an EMBL/GenBank/DDBJ whole genome shotgun (WGS) entry which is preliminary data.</text>
</comment>
<gene>
    <name evidence="2" type="ORF">GEV47_03835</name>
</gene>
<feature type="transmembrane region" description="Helical" evidence="1">
    <location>
        <begin position="55"/>
        <end position="77"/>
    </location>
</feature>
<dbReference type="RefSeq" id="WP_153233352.1">
    <property type="nucleotide sequence ID" value="NZ_WINI01000001.1"/>
</dbReference>
<dbReference type="EMBL" id="WINI01000001">
    <property type="protein sequence ID" value="MQQ99815.1"/>
    <property type="molecule type" value="Genomic_DNA"/>
</dbReference>
<feature type="transmembrane region" description="Helical" evidence="1">
    <location>
        <begin position="21"/>
        <end position="40"/>
    </location>
</feature>
<protein>
    <submittedName>
        <fullName evidence="2">Uncharacterized protein</fullName>
    </submittedName>
</protein>